<dbReference type="Gene3D" id="3.90.420.10">
    <property type="entry name" value="Oxidoreductase, molybdopterin-binding domain"/>
    <property type="match status" value="1"/>
</dbReference>
<accession>A0A6M1TMW3</accession>
<organism evidence="3 4">
    <name type="scientific">Paragemmobacter kunshanensis</name>
    <dbReference type="NCBI Taxonomy" id="2583234"/>
    <lineage>
        <taxon>Bacteria</taxon>
        <taxon>Pseudomonadati</taxon>
        <taxon>Pseudomonadota</taxon>
        <taxon>Alphaproteobacteria</taxon>
        <taxon>Rhodobacterales</taxon>
        <taxon>Paracoccaceae</taxon>
        <taxon>Paragemmobacter</taxon>
    </lineage>
</organism>
<evidence type="ECO:0000313" key="4">
    <source>
        <dbReference type="Proteomes" id="UP000474758"/>
    </source>
</evidence>
<reference evidence="3 4" key="1">
    <citation type="submission" date="2020-02" db="EMBL/GenBank/DDBJ databases">
        <title>Rhodobacter translucens sp. nov., a novel bacterium isolated from activated sludge.</title>
        <authorList>
            <person name="Liu J."/>
        </authorList>
    </citation>
    <scope>NUCLEOTIDE SEQUENCE [LARGE SCALE GENOMIC DNA]</scope>
    <source>
        <strain evidence="3 4">HX-7-19</strain>
    </source>
</reference>
<dbReference type="AlphaFoldDB" id="A0A6M1TMW3"/>
<feature type="domain" description="Oxidoreductase molybdopterin-binding" evidence="2">
    <location>
        <begin position="73"/>
        <end position="142"/>
    </location>
</feature>
<dbReference type="Pfam" id="PF00174">
    <property type="entry name" value="Oxidored_molyb"/>
    <property type="match status" value="1"/>
</dbReference>
<protein>
    <submittedName>
        <fullName evidence="3">Molybdopterin-dependent oxidoreductase</fullName>
    </submittedName>
</protein>
<gene>
    <name evidence="3" type="ORF">G5V65_10660</name>
</gene>
<feature type="chain" id="PRO_5026967402" evidence="1">
    <location>
        <begin position="23"/>
        <end position="168"/>
    </location>
</feature>
<keyword evidence="1" id="KW-0732">Signal</keyword>
<comment type="caution">
    <text evidence="3">The sequence shown here is derived from an EMBL/GenBank/DDBJ whole genome shotgun (WGS) entry which is preliminary data.</text>
</comment>
<feature type="signal peptide" evidence="1">
    <location>
        <begin position="1"/>
        <end position="22"/>
    </location>
</feature>
<proteinExistence type="predicted"/>
<name>A0A6M1TMW3_9RHOB</name>
<dbReference type="InterPro" id="IPR036374">
    <property type="entry name" value="OxRdtase_Mopterin-bd_sf"/>
</dbReference>
<dbReference type="InterPro" id="IPR000572">
    <property type="entry name" value="OxRdtase_Mopterin-bd_dom"/>
</dbReference>
<dbReference type="SUPFAM" id="SSF56524">
    <property type="entry name" value="Oxidoreductase molybdopterin-binding domain"/>
    <property type="match status" value="1"/>
</dbReference>
<sequence>MCCRSVLSALALLGLMATAALAEALPEPDGAVILTVTGSIERTNGDGTARFDLAMLQAMDPVAIETTTIWTEGVQSFRGVPLSRLLAALEAEGEVIAASALNDYMVEIPLADAVEGGPILAFEQNGRLLSVRDKGPLWVVYPYDSVPQYQTETVYVRSIWQLARLEIR</sequence>
<evidence type="ECO:0000259" key="2">
    <source>
        <dbReference type="Pfam" id="PF00174"/>
    </source>
</evidence>
<evidence type="ECO:0000256" key="1">
    <source>
        <dbReference type="SAM" id="SignalP"/>
    </source>
</evidence>
<keyword evidence="4" id="KW-1185">Reference proteome</keyword>
<evidence type="ECO:0000313" key="3">
    <source>
        <dbReference type="EMBL" id="NGQ91359.1"/>
    </source>
</evidence>
<dbReference type="EMBL" id="JAALFE010000009">
    <property type="protein sequence ID" value="NGQ91359.1"/>
    <property type="molecule type" value="Genomic_DNA"/>
</dbReference>
<dbReference type="Proteomes" id="UP000474758">
    <property type="component" value="Unassembled WGS sequence"/>
</dbReference>